<organism evidence="2 3">
    <name type="scientific">Paraburkholderia xenovorans (strain LB400)</name>
    <dbReference type="NCBI Taxonomy" id="266265"/>
    <lineage>
        <taxon>Bacteria</taxon>
        <taxon>Pseudomonadati</taxon>
        <taxon>Pseudomonadota</taxon>
        <taxon>Betaproteobacteria</taxon>
        <taxon>Burkholderiales</taxon>
        <taxon>Burkholderiaceae</taxon>
        <taxon>Paraburkholderia</taxon>
    </lineage>
</organism>
<proteinExistence type="predicted"/>
<protein>
    <submittedName>
        <fullName evidence="2">Uncharacterized protein</fullName>
    </submittedName>
</protein>
<reference evidence="2 3" key="1">
    <citation type="journal article" date="2006" name="Proc. Natl. Acad. Sci. U.S.A.">
        <title>Burkholderia xenovorans LB400 harbors a multi-replicon, 9.73-Mbp genome shaped for versatility.</title>
        <authorList>
            <person name="Chain P.S."/>
            <person name="Denef V.J."/>
            <person name="Konstantinidis K.T."/>
            <person name="Vergez L.M."/>
            <person name="Agullo L."/>
            <person name="Reyes V.L."/>
            <person name="Hauser L."/>
            <person name="Cordova M."/>
            <person name="Gomez L."/>
            <person name="Gonzalez M."/>
            <person name="Land M."/>
            <person name="Lao V."/>
            <person name="Larimer F."/>
            <person name="LiPuma J.J."/>
            <person name="Mahenthiralingam E."/>
            <person name="Malfatti S.A."/>
            <person name="Marx C.J."/>
            <person name="Parnell J.J."/>
            <person name="Ramette A."/>
            <person name="Richardson P."/>
            <person name="Seeger M."/>
            <person name="Smith D."/>
            <person name="Spilker T."/>
            <person name="Sul W.J."/>
            <person name="Tsoi T.V."/>
            <person name="Ulrich L.E."/>
            <person name="Zhulin I.B."/>
            <person name="Tiedje J.M."/>
        </authorList>
    </citation>
    <scope>NUCLEOTIDE SEQUENCE [LARGE SCALE GENOMIC DNA]</scope>
    <source>
        <strain evidence="2 3">LB400</strain>
    </source>
</reference>
<dbReference type="EMBL" id="CP000270">
    <property type="protein sequence ID" value="ABE30193.1"/>
    <property type="molecule type" value="Genomic_DNA"/>
</dbReference>
<dbReference type="KEGG" id="bxb:DR64_454"/>
<evidence type="ECO:0000313" key="2">
    <source>
        <dbReference type="EMBL" id="ABE30193.1"/>
    </source>
</evidence>
<dbReference type="AlphaFoldDB" id="Q140P6"/>
<feature type="region of interest" description="Disordered" evidence="1">
    <location>
        <begin position="1"/>
        <end position="90"/>
    </location>
</feature>
<sequence>MQCINNQKGKVPQGLPAGRKAQAPTFRPAPPRPIQQSVKSKAPEKTTRARANRADATTLTWQTYLANHTKKISPRRRQPEFRESPLSRAN</sequence>
<feature type="compositionally biased region" description="Basic and acidic residues" evidence="1">
    <location>
        <begin position="77"/>
        <end position="90"/>
    </location>
</feature>
<evidence type="ECO:0000313" key="3">
    <source>
        <dbReference type="Proteomes" id="UP000001817"/>
    </source>
</evidence>
<evidence type="ECO:0000256" key="1">
    <source>
        <dbReference type="SAM" id="MobiDB-lite"/>
    </source>
</evidence>
<dbReference type="Proteomes" id="UP000001817">
    <property type="component" value="Chromosome 1"/>
</dbReference>
<gene>
    <name evidence="2" type="ORF">Bxe_A2771</name>
</gene>
<accession>Q140P6</accession>
<dbReference type="STRING" id="266265.Bxe_A2771"/>
<dbReference type="KEGG" id="bxe:Bxe_A2771"/>
<name>Q140P6_PARXL</name>
<keyword evidence="3" id="KW-1185">Reference proteome</keyword>